<dbReference type="Gene3D" id="1.10.238.10">
    <property type="entry name" value="EF-hand"/>
    <property type="match status" value="3"/>
</dbReference>
<dbReference type="OrthoDB" id="444540at2759"/>
<dbReference type="GO" id="GO:0005509">
    <property type="term" value="F:calcium ion binding"/>
    <property type="evidence" value="ECO:0007669"/>
    <property type="project" value="InterPro"/>
</dbReference>
<keyword evidence="1" id="KW-0479">Metal-binding</keyword>
<keyword evidence="2" id="KW-0677">Repeat</keyword>
<dbReference type="RefSeq" id="XP_012205798.1">
    <property type="nucleotide sequence ID" value="XM_012350408.1"/>
</dbReference>
<feature type="domain" description="EF-hand" evidence="4">
    <location>
        <begin position="27"/>
        <end position="62"/>
    </location>
</feature>
<organism evidence="5 6">
    <name type="scientific">Saprolegnia parasitica (strain CBS 223.65)</name>
    <dbReference type="NCBI Taxonomy" id="695850"/>
    <lineage>
        <taxon>Eukaryota</taxon>
        <taxon>Sar</taxon>
        <taxon>Stramenopiles</taxon>
        <taxon>Oomycota</taxon>
        <taxon>Saprolegniomycetes</taxon>
        <taxon>Saprolegniales</taxon>
        <taxon>Saprolegniaceae</taxon>
        <taxon>Saprolegnia</taxon>
    </lineage>
</organism>
<dbReference type="InterPro" id="IPR051581">
    <property type="entry name" value="Ca-bind"/>
</dbReference>
<dbReference type="Proteomes" id="UP000030745">
    <property type="component" value="Unassembled WGS sequence"/>
</dbReference>
<sequence length="300" mass="32566">MTSHLRVADANDVLDRLRLQFHAKGTQQLSDLDAYCARMDTAGAGTLTRKELETCLNYFGLFPTTQDVGALVRSFGSTVGSSSSIQWRPFVDALGGELSTLREEAVRHAFAAVPSGSVADVAAAGHFDDHPLAARGVLRGDDLRHAFAVGLSKATHGGDANNNVVTWPAFRTYYASVSLAFAGDDEFVAMLRGVWRPRALHVAPARGIFGNKRSVLLEKLGQRTHKEENERDVLMRALRKHDASESGFVAPHELQRACEVLGVVVTMDEVHDTFAVGTRDARGKLSVAWFADFICADSIA</sequence>
<feature type="domain" description="EF-hand" evidence="4">
    <location>
        <begin position="229"/>
        <end position="264"/>
    </location>
</feature>
<evidence type="ECO:0000256" key="2">
    <source>
        <dbReference type="ARBA" id="ARBA00022737"/>
    </source>
</evidence>
<evidence type="ECO:0000313" key="5">
    <source>
        <dbReference type="EMBL" id="KDO23483.1"/>
    </source>
</evidence>
<keyword evidence="3" id="KW-0106">Calcium</keyword>
<dbReference type="KEGG" id="spar:SPRG_11406"/>
<reference evidence="5 6" key="1">
    <citation type="journal article" date="2013" name="PLoS Genet.">
        <title>Distinctive expansion of potential virulence genes in the genome of the oomycete fish pathogen Saprolegnia parasitica.</title>
        <authorList>
            <person name="Jiang R.H."/>
            <person name="de Bruijn I."/>
            <person name="Haas B.J."/>
            <person name="Belmonte R."/>
            <person name="Lobach L."/>
            <person name="Christie J."/>
            <person name="van den Ackerveken G."/>
            <person name="Bottin A."/>
            <person name="Bulone V."/>
            <person name="Diaz-Moreno S.M."/>
            <person name="Dumas B."/>
            <person name="Fan L."/>
            <person name="Gaulin E."/>
            <person name="Govers F."/>
            <person name="Grenville-Briggs L.J."/>
            <person name="Horner N.R."/>
            <person name="Levin J.Z."/>
            <person name="Mammella M."/>
            <person name="Meijer H.J."/>
            <person name="Morris P."/>
            <person name="Nusbaum C."/>
            <person name="Oome S."/>
            <person name="Phillips A.J."/>
            <person name="van Rooyen D."/>
            <person name="Rzeszutek E."/>
            <person name="Saraiva M."/>
            <person name="Secombes C.J."/>
            <person name="Seidl M.F."/>
            <person name="Snel B."/>
            <person name="Stassen J.H."/>
            <person name="Sykes S."/>
            <person name="Tripathy S."/>
            <person name="van den Berg H."/>
            <person name="Vega-Arreguin J.C."/>
            <person name="Wawra S."/>
            <person name="Young S.K."/>
            <person name="Zeng Q."/>
            <person name="Dieguez-Uribeondo J."/>
            <person name="Russ C."/>
            <person name="Tyler B.M."/>
            <person name="van West P."/>
        </authorList>
    </citation>
    <scope>NUCLEOTIDE SEQUENCE [LARGE SCALE GENOMIC DNA]</scope>
    <source>
        <strain evidence="5 6">CBS 223.65</strain>
    </source>
</reference>
<dbReference type="SUPFAM" id="SSF47473">
    <property type="entry name" value="EF-hand"/>
    <property type="match status" value="1"/>
</dbReference>
<name>A0A067BYW5_SAPPC</name>
<gene>
    <name evidence="5" type="ORF">SPRG_11406</name>
</gene>
<evidence type="ECO:0000313" key="6">
    <source>
        <dbReference type="Proteomes" id="UP000030745"/>
    </source>
</evidence>
<dbReference type="PANTHER" id="PTHR34524:SF6">
    <property type="entry name" value="CALCYPHOSINE LIKE"/>
    <property type="match status" value="1"/>
</dbReference>
<dbReference type="InterPro" id="IPR018247">
    <property type="entry name" value="EF_Hand_1_Ca_BS"/>
</dbReference>
<dbReference type="PANTHER" id="PTHR34524">
    <property type="entry name" value="CALCYPHOSIN"/>
    <property type="match status" value="1"/>
</dbReference>
<dbReference type="EMBL" id="KK583253">
    <property type="protein sequence ID" value="KDO23483.1"/>
    <property type="molecule type" value="Genomic_DNA"/>
</dbReference>
<dbReference type="InterPro" id="IPR002048">
    <property type="entry name" value="EF_hand_dom"/>
</dbReference>
<dbReference type="VEuPathDB" id="FungiDB:SPRG_11406"/>
<protein>
    <recommendedName>
        <fullName evidence="4">EF-hand domain-containing protein</fullName>
    </recommendedName>
</protein>
<evidence type="ECO:0000259" key="4">
    <source>
        <dbReference type="PROSITE" id="PS50222"/>
    </source>
</evidence>
<dbReference type="GeneID" id="24133443"/>
<dbReference type="InterPro" id="IPR011992">
    <property type="entry name" value="EF-hand-dom_pair"/>
</dbReference>
<proteinExistence type="predicted"/>
<dbReference type="OMA" id="YCARMDT"/>
<dbReference type="PROSITE" id="PS00018">
    <property type="entry name" value="EF_HAND_1"/>
    <property type="match status" value="1"/>
</dbReference>
<dbReference type="PROSITE" id="PS50222">
    <property type="entry name" value="EF_HAND_2"/>
    <property type="match status" value="2"/>
</dbReference>
<evidence type="ECO:0000256" key="3">
    <source>
        <dbReference type="ARBA" id="ARBA00022837"/>
    </source>
</evidence>
<accession>A0A067BYW5</accession>
<keyword evidence="6" id="KW-1185">Reference proteome</keyword>
<evidence type="ECO:0000256" key="1">
    <source>
        <dbReference type="ARBA" id="ARBA00022723"/>
    </source>
</evidence>
<dbReference type="AlphaFoldDB" id="A0A067BYW5"/>